<protein>
    <recommendedName>
        <fullName evidence="1">F-box associated beta-propeller type 1 domain-containing protein</fullName>
    </recommendedName>
</protein>
<name>A0AA88DF92_FICCA</name>
<evidence type="ECO:0000259" key="1">
    <source>
        <dbReference type="Pfam" id="PF07734"/>
    </source>
</evidence>
<reference evidence="2" key="1">
    <citation type="submission" date="2023-07" db="EMBL/GenBank/DDBJ databases">
        <title>draft genome sequence of fig (Ficus carica).</title>
        <authorList>
            <person name="Takahashi T."/>
            <person name="Nishimura K."/>
        </authorList>
    </citation>
    <scope>NUCLEOTIDE SEQUENCE</scope>
</reference>
<comment type="caution">
    <text evidence="2">The sequence shown here is derived from an EMBL/GenBank/DDBJ whole genome shotgun (WGS) entry which is preliminary data.</text>
</comment>
<dbReference type="InterPro" id="IPR036047">
    <property type="entry name" value="F-box-like_dom_sf"/>
</dbReference>
<dbReference type="EMBL" id="BTGU01000060">
    <property type="protein sequence ID" value="GMN55915.1"/>
    <property type="molecule type" value="Genomic_DNA"/>
</dbReference>
<proteinExistence type="predicted"/>
<organism evidence="2 3">
    <name type="scientific">Ficus carica</name>
    <name type="common">Common fig</name>
    <dbReference type="NCBI Taxonomy" id="3494"/>
    <lineage>
        <taxon>Eukaryota</taxon>
        <taxon>Viridiplantae</taxon>
        <taxon>Streptophyta</taxon>
        <taxon>Embryophyta</taxon>
        <taxon>Tracheophyta</taxon>
        <taxon>Spermatophyta</taxon>
        <taxon>Magnoliopsida</taxon>
        <taxon>eudicotyledons</taxon>
        <taxon>Gunneridae</taxon>
        <taxon>Pentapetalae</taxon>
        <taxon>rosids</taxon>
        <taxon>fabids</taxon>
        <taxon>Rosales</taxon>
        <taxon>Moraceae</taxon>
        <taxon>Ficeae</taxon>
        <taxon>Ficus</taxon>
    </lineage>
</organism>
<dbReference type="NCBIfam" id="TIGR01640">
    <property type="entry name" value="F_box_assoc_1"/>
    <property type="match status" value="1"/>
</dbReference>
<dbReference type="InterPro" id="IPR050796">
    <property type="entry name" value="SCF_F-box_component"/>
</dbReference>
<keyword evidence="3" id="KW-1185">Reference proteome</keyword>
<sequence>MACLPWEMTAEILCRLPVKDLLRFRTATTNTSWVDLDLLDRAVKLPNPAVKAMTIFHGVKKRIPITEVLGSCNGLLALNSCQNDAVIVLWNPSTRMFRKVELPRLEELDQRVSLHGFGHDNVNDDYKLVRISLSYYQSKIGNFDRSRVYVYSAKSNTWSFKTTTTRGFFYFVRESMSYDRGILSNNSLHWLALRTPHDFSLASLYRDLLIVSFGFVTEEFREIPLPDCANGSELDSVHMDEIRGSLCIVLLYTKREPRANYVDVWVMKEYESWTKLCVVGLSTESISYFDFMIPVASLKKNIILLNESFERLIAYNIERRVKSDVRISNFPKNFNANICVGSLVRLDNDGDDGMLSWKPVEEYGKKYRKPRRRLR</sequence>
<accession>A0AA88DF92</accession>
<feature type="domain" description="F-box associated beta-propeller type 1" evidence="1">
    <location>
        <begin position="59"/>
        <end position="345"/>
    </location>
</feature>
<evidence type="ECO:0000313" key="3">
    <source>
        <dbReference type="Proteomes" id="UP001187192"/>
    </source>
</evidence>
<dbReference type="AlphaFoldDB" id="A0AA88DF92"/>
<dbReference type="Proteomes" id="UP001187192">
    <property type="component" value="Unassembled WGS sequence"/>
</dbReference>
<evidence type="ECO:0000313" key="2">
    <source>
        <dbReference type="EMBL" id="GMN55915.1"/>
    </source>
</evidence>
<dbReference type="PANTHER" id="PTHR31672:SF13">
    <property type="entry name" value="F-BOX PROTEIN CPR30-LIKE"/>
    <property type="match status" value="1"/>
</dbReference>
<gene>
    <name evidence="2" type="ORF">TIFTF001_025031</name>
</gene>
<dbReference type="Pfam" id="PF07734">
    <property type="entry name" value="FBA_1"/>
    <property type="match status" value="1"/>
</dbReference>
<dbReference type="InterPro" id="IPR017451">
    <property type="entry name" value="F-box-assoc_interact_dom"/>
</dbReference>
<dbReference type="InterPro" id="IPR006527">
    <property type="entry name" value="F-box-assoc_dom_typ1"/>
</dbReference>
<dbReference type="PANTHER" id="PTHR31672">
    <property type="entry name" value="BNACNNG10540D PROTEIN"/>
    <property type="match status" value="1"/>
</dbReference>
<dbReference type="SUPFAM" id="SSF81383">
    <property type="entry name" value="F-box domain"/>
    <property type="match status" value="1"/>
</dbReference>